<dbReference type="InterPro" id="IPR033764">
    <property type="entry name" value="Sdr_B"/>
</dbReference>
<evidence type="ECO:0000259" key="10">
    <source>
        <dbReference type="Pfam" id="PF10425"/>
    </source>
</evidence>
<keyword evidence="4" id="KW-0964">Secreted</keyword>
<dbReference type="PANTHER" id="PTHR23303:SF15">
    <property type="entry name" value="COLOSSIN-A"/>
    <property type="match status" value="1"/>
</dbReference>
<feature type="domain" description="SD-repeat containing protein B" evidence="11">
    <location>
        <begin position="1006"/>
        <end position="1081"/>
    </location>
</feature>
<dbReference type="InterPro" id="IPR005877">
    <property type="entry name" value="YSIRK_signal_dom"/>
</dbReference>
<dbReference type="NCBIfam" id="TIGR01168">
    <property type="entry name" value="YSIRK_signal"/>
    <property type="match status" value="1"/>
</dbReference>
<dbReference type="InterPro" id="IPR041171">
    <property type="entry name" value="SDR_Ig"/>
</dbReference>
<dbReference type="Proteomes" id="UP001200271">
    <property type="component" value="Unassembled WGS sequence"/>
</dbReference>
<reference evidence="13" key="2">
    <citation type="submission" date="2023-08" db="EMBL/GenBank/DDBJ databases">
        <authorList>
            <person name="Zhao H."/>
            <person name="Wang X."/>
        </authorList>
    </citation>
    <scope>NUCLEOTIDE SEQUENCE</scope>
    <source>
        <strain evidence="13">NC-4</strain>
    </source>
</reference>
<dbReference type="InterPro" id="IPR011266">
    <property type="entry name" value="Adhesin_Fg-bd_dom_2"/>
</dbReference>
<feature type="domain" description="SD-repeat containing protein B" evidence="11">
    <location>
        <begin position="895"/>
        <end position="998"/>
    </location>
</feature>
<organism evidence="13 14">
    <name type="scientific">Staphylococcus aureus</name>
    <dbReference type="NCBI Taxonomy" id="1280"/>
    <lineage>
        <taxon>Bacteria</taxon>
        <taxon>Bacillati</taxon>
        <taxon>Bacillota</taxon>
        <taxon>Bacilli</taxon>
        <taxon>Bacillales</taxon>
        <taxon>Staphylococcaceae</taxon>
        <taxon>Staphylococcus</taxon>
    </lineage>
</organism>
<evidence type="ECO:0000256" key="4">
    <source>
        <dbReference type="ARBA" id="ARBA00022525"/>
    </source>
</evidence>
<feature type="compositionally biased region" description="Polar residues" evidence="8">
    <location>
        <begin position="143"/>
        <end position="170"/>
    </location>
</feature>
<evidence type="ECO:0000313" key="14">
    <source>
        <dbReference type="Proteomes" id="UP001200271"/>
    </source>
</evidence>
<keyword evidence="7" id="KW-0572">Peptidoglycan-anchor</keyword>
<evidence type="ECO:0000256" key="8">
    <source>
        <dbReference type="SAM" id="MobiDB-lite"/>
    </source>
</evidence>
<evidence type="ECO:0000256" key="5">
    <source>
        <dbReference type="ARBA" id="ARBA00022729"/>
    </source>
</evidence>
<feature type="domain" description="Fibrinogen-binding" evidence="10">
    <location>
        <begin position="390"/>
        <end position="550"/>
    </location>
</feature>
<feature type="domain" description="SD-repeat containing protein B" evidence="11">
    <location>
        <begin position="562"/>
        <end position="667"/>
    </location>
</feature>
<feature type="region of interest" description="Disordered" evidence="8">
    <location>
        <begin position="963"/>
        <end position="983"/>
    </location>
</feature>
<feature type="domain" description="SD-repeat containing protein B" evidence="11">
    <location>
        <begin position="674"/>
        <end position="777"/>
    </location>
</feature>
<dbReference type="Gene3D" id="2.60.40.1280">
    <property type="match status" value="1"/>
</dbReference>
<proteinExistence type="inferred from homology"/>
<dbReference type="Pfam" id="PF04650">
    <property type="entry name" value="YSIRK_signal"/>
    <property type="match status" value="1"/>
</dbReference>
<feature type="region of interest" description="Disordered" evidence="8">
    <location>
        <begin position="61"/>
        <end position="170"/>
    </location>
</feature>
<dbReference type="InterPro" id="IPR051417">
    <property type="entry name" value="SDr/BOS_complex"/>
</dbReference>
<dbReference type="SUPFAM" id="SSF49401">
    <property type="entry name" value="Bacterial adhesins"/>
    <property type="match status" value="2"/>
</dbReference>
<evidence type="ECO:0000256" key="2">
    <source>
        <dbReference type="ARBA" id="ARBA00007257"/>
    </source>
</evidence>
<name>A0AAW4YCV8_STAAU</name>
<dbReference type="GO" id="GO:0007155">
    <property type="term" value="P:cell adhesion"/>
    <property type="evidence" value="ECO:0007669"/>
    <property type="project" value="InterPro"/>
</dbReference>
<protein>
    <submittedName>
        <fullName evidence="13">Carboxypeptidase regulatory-like domain-containing protein</fullName>
    </submittedName>
</protein>
<dbReference type="Pfam" id="PF10425">
    <property type="entry name" value="SdrG_C_C"/>
    <property type="match status" value="1"/>
</dbReference>
<dbReference type="InterPro" id="IPR008966">
    <property type="entry name" value="Adhesion_dom_sf"/>
</dbReference>
<accession>A0AAW4YCV8</accession>
<keyword evidence="13" id="KW-0645">Protease</keyword>
<keyword evidence="3" id="KW-0134">Cell wall</keyword>
<comment type="similarity">
    <text evidence="2">Belongs to the serine-aspartate repeat-containing protein (SDr) family.</text>
</comment>
<sequence>MLNRENKTAMTRKGMVSNRLNKFSIRKYTVGTASILVGTTLIFGIGSQEAKAAEVTNKEMKEDATSVNNDQVSKKVDTGQLNKDGNTSKVDTEQLNDENINKVANQKEVTRVENSVASEKNNNSQPSENGKLQTSDVKKTEDNNATSDDQVTTTVNSQQLNTDNTTSNATMSAAPINVSKDDLKINSEEVRNVGEKSDNTDNANGSDVIMPKSTAPKRLNTRMRIAAVQPSSTDSKNVNNLITSTTTLTVVDADKNNKIVPAQDYLALKSQIKVDDKVKSGDYFTIKYSDTVQVYGLNPEDIKNIGDIKDPNNGETIATAKHDTANNLITYTFTDYVDRFNSVQMGINYSIYMDADTIPVSKNDVEFNVTIGNDTTKTTANIQYPDYVVNEKNSIGSAFTETVSHVGNKENPGYYKQTIYVNPSENSLTNAKLKVQAYHSSYPNNIGQINKEVTDIKIYQVPKGYTLNKGYDVNTKELTDVTNQYLQKITYGDNNSAVIDFGNADSAYVVMVNTKFQYTTSESPTLVQMVTLSSDNSKSASMGNALGFTNNQSGGAGQEVYKIGNYVWEDTNKNGVQELGEKGVGNVTVTVFDNNTNTKVGEAVTKEDGSYLIPNLPNGDYRVEFSNLPQGYEVTPSKQGNNEELDSNGVSSVITVNGKDNLSADLGIYKPKYNLGDYVWEDTNKNGIQDQDEKGISGVTVTLKDENGNVLKTVTTDADGKYKFTDLDNGNYKVEFTTPEGYTPTTVTSGSDIEKDSNGLTTTGVINGADNMTLDSGFYKTPKYNLGNYVWEDTNKDGKQDSTEKGISGVTVTLKNENGEVLQTTKTDKDGKYQFTGLENGTYKVEFETPLGYTPTQVGSGTDEGIDSNGTSTTGVIKDKDNDTIDSGFYKPTYNLGDYVWEDTNKNGVQDKDEKGISGVTVTLKDENDKVLKTVTTDENGKYQFTDLNNGTYKVEFETPSGYTPTSVTSGNDTEKDSNGLTTTGVIKDADNMTLDSGFYKTPKYSLGDYVWYDSNKDGKQDSTEKGIKDVKVTLLNEKGEVIGTTKTDENGKYRFDNLDSGKYKVIFEKPAGLTQTGTNTT</sequence>
<evidence type="ECO:0000259" key="11">
    <source>
        <dbReference type="Pfam" id="PF17210"/>
    </source>
</evidence>
<keyword evidence="6" id="KW-0677">Repeat</keyword>
<dbReference type="GO" id="GO:0004180">
    <property type="term" value="F:carboxypeptidase activity"/>
    <property type="evidence" value="ECO:0007669"/>
    <property type="project" value="UniProtKB-KW"/>
</dbReference>
<evidence type="ECO:0000259" key="9">
    <source>
        <dbReference type="Pfam" id="PF04650"/>
    </source>
</evidence>
<keyword evidence="13" id="KW-0378">Hydrolase</keyword>
<dbReference type="Gene3D" id="2.60.40.1290">
    <property type="match status" value="1"/>
</dbReference>
<reference evidence="13" key="1">
    <citation type="journal article" date="2021" name="Front Med (Lausanne)">
        <title>The Prevalence and Determinants of Fusidic Acid Resistance Among Methicillin-Resistant Staphylococcus aureus Clinical Isolates in China.</title>
        <authorList>
            <person name="Zhao H."/>
            <person name="Wang X."/>
            <person name="Wang B."/>
            <person name="Xu Y."/>
            <person name="Rao L."/>
            <person name="Wan B."/>
            <person name="Guo Y."/>
            <person name="Wu X."/>
            <person name="Yu J."/>
            <person name="Chen L."/>
            <person name="Li M."/>
            <person name="Yu F."/>
        </authorList>
    </citation>
    <scope>NUCLEOTIDE SEQUENCE</scope>
    <source>
        <strain evidence="13">NC-4</strain>
    </source>
</reference>
<feature type="region of interest" description="Disordered" evidence="8">
    <location>
        <begin position="854"/>
        <end position="875"/>
    </location>
</feature>
<dbReference type="Pfam" id="PF17961">
    <property type="entry name" value="Big_8"/>
    <property type="match status" value="1"/>
</dbReference>
<dbReference type="PANTHER" id="PTHR23303">
    <property type="entry name" value="CARBOXYPEPTIDASE REGULATORY REGION-CONTAINING"/>
    <property type="match status" value="1"/>
</dbReference>
<keyword evidence="13" id="KW-0121">Carboxypeptidase</keyword>
<comment type="caution">
    <text evidence="13">The sequence shown here is derived from an EMBL/GenBank/DDBJ whole genome shotgun (WGS) entry which is preliminary data.</text>
</comment>
<feature type="compositionally biased region" description="Polar residues" evidence="8">
    <location>
        <begin position="963"/>
        <end position="972"/>
    </location>
</feature>
<evidence type="ECO:0000259" key="12">
    <source>
        <dbReference type="Pfam" id="PF17961"/>
    </source>
</evidence>
<feature type="compositionally biased region" description="Polar residues" evidence="8">
    <location>
        <begin position="112"/>
        <end position="135"/>
    </location>
</feature>
<feature type="compositionally biased region" description="Polar residues" evidence="8">
    <location>
        <begin position="79"/>
        <end position="89"/>
    </location>
</feature>
<evidence type="ECO:0000256" key="1">
    <source>
        <dbReference type="ARBA" id="ARBA00004168"/>
    </source>
</evidence>
<feature type="domain" description="SD-repeat containing protein B" evidence="11">
    <location>
        <begin position="785"/>
        <end position="888"/>
    </location>
</feature>
<dbReference type="Gene3D" id="2.60.40.10">
    <property type="entry name" value="Immunoglobulins"/>
    <property type="match status" value="5"/>
</dbReference>
<dbReference type="InterPro" id="IPR013783">
    <property type="entry name" value="Ig-like_fold"/>
</dbReference>
<evidence type="ECO:0000256" key="3">
    <source>
        <dbReference type="ARBA" id="ARBA00022512"/>
    </source>
</evidence>
<dbReference type="RefSeq" id="WP_108630711.1">
    <property type="nucleotide sequence ID" value="NZ_KZ789718.1"/>
</dbReference>
<feature type="non-terminal residue" evidence="13">
    <location>
        <position position="1082"/>
    </location>
</feature>
<dbReference type="Pfam" id="PF17210">
    <property type="entry name" value="SdrD_B"/>
    <property type="match status" value="5"/>
</dbReference>
<dbReference type="SUPFAM" id="SSF117074">
    <property type="entry name" value="Hypothetical protein PA1324"/>
    <property type="match status" value="5"/>
</dbReference>
<feature type="domain" description="YSIRK Gram-positive signal peptide" evidence="9">
    <location>
        <begin position="18"/>
        <end position="43"/>
    </location>
</feature>
<evidence type="ECO:0000256" key="6">
    <source>
        <dbReference type="ARBA" id="ARBA00022737"/>
    </source>
</evidence>
<dbReference type="InterPro" id="IPR011252">
    <property type="entry name" value="Fibrogen-bd_dom1"/>
</dbReference>
<evidence type="ECO:0000256" key="7">
    <source>
        <dbReference type="ARBA" id="ARBA00023088"/>
    </source>
</evidence>
<gene>
    <name evidence="13" type="ORF">LB359_18525</name>
</gene>
<dbReference type="EMBL" id="JAIUEN010000648">
    <property type="protein sequence ID" value="MCE3364215.1"/>
    <property type="molecule type" value="Genomic_DNA"/>
</dbReference>
<dbReference type="AlphaFoldDB" id="A0AAW4YCV8"/>
<keyword evidence="5" id="KW-0732">Signal</keyword>
<comment type="subcellular location">
    <subcellularLocation>
        <location evidence="1">Secreted</location>
        <location evidence="1">Cell wall</location>
        <topology evidence="1">Peptidoglycan-anchor</topology>
    </subcellularLocation>
</comment>
<feature type="domain" description="SDR-like Ig" evidence="12">
    <location>
        <begin position="262"/>
        <end position="362"/>
    </location>
</feature>
<feature type="region of interest" description="Disordered" evidence="8">
    <location>
        <begin position="191"/>
        <end position="213"/>
    </location>
</feature>
<evidence type="ECO:0000313" key="13">
    <source>
        <dbReference type="EMBL" id="MCE3364215.1"/>
    </source>
</evidence>